<evidence type="ECO:0008006" key="3">
    <source>
        <dbReference type="Google" id="ProtNLM"/>
    </source>
</evidence>
<organism evidence="1 2">
    <name type="scientific">Cohnella thailandensis</name>
    <dbReference type="NCBI Taxonomy" id="557557"/>
    <lineage>
        <taxon>Bacteria</taxon>
        <taxon>Bacillati</taxon>
        <taxon>Bacillota</taxon>
        <taxon>Bacilli</taxon>
        <taxon>Bacillales</taxon>
        <taxon>Paenibacillaceae</taxon>
        <taxon>Cohnella</taxon>
    </lineage>
</organism>
<dbReference type="AlphaFoldDB" id="A0A841T2Y6"/>
<sequence>MHKRCSCGHSMKLILRTVIYVHKVSIANVPVYSCDRCSRNEVFPGVKQDLGELVGRMGAKPEPQTIAFEEKHEWAGVLKDMIAREQPLQAESVARRLEERTNELLDLLLVADSLKDETWKTELRSRLSQLSAQYIS</sequence>
<name>A0A841T2Y6_9BACL</name>
<keyword evidence="2" id="KW-1185">Reference proteome</keyword>
<dbReference type="EMBL" id="JACJVQ010000017">
    <property type="protein sequence ID" value="MBB6636420.1"/>
    <property type="molecule type" value="Genomic_DNA"/>
</dbReference>
<evidence type="ECO:0000313" key="2">
    <source>
        <dbReference type="Proteomes" id="UP000535838"/>
    </source>
</evidence>
<evidence type="ECO:0000313" key="1">
    <source>
        <dbReference type="EMBL" id="MBB6636420.1"/>
    </source>
</evidence>
<protein>
    <recommendedName>
        <fullName evidence="3">YgiT-type zinc finger protein</fullName>
    </recommendedName>
</protein>
<accession>A0A841T2Y6</accession>
<gene>
    <name evidence="1" type="ORF">H7B67_20050</name>
</gene>
<comment type="caution">
    <text evidence="1">The sequence shown here is derived from an EMBL/GenBank/DDBJ whole genome shotgun (WGS) entry which is preliminary data.</text>
</comment>
<proteinExistence type="predicted"/>
<dbReference type="Proteomes" id="UP000535838">
    <property type="component" value="Unassembled WGS sequence"/>
</dbReference>
<reference evidence="1 2" key="1">
    <citation type="submission" date="2020-08" db="EMBL/GenBank/DDBJ databases">
        <title>Cohnella phylogeny.</title>
        <authorList>
            <person name="Dunlap C."/>
        </authorList>
    </citation>
    <scope>NUCLEOTIDE SEQUENCE [LARGE SCALE GENOMIC DNA]</scope>
    <source>
        <strain evidence="1 2">DSM 25241</strain>
    </source>
</reference>